<gene>
    <name evidence="2" type="ORF">EUX57_05850</name>
</gene>
<organism evidence="2 3">
    <name type="scientific">Pseudomonas orientalis</name>
    <dbReference type="NCBI Taxonomy" id="76758"/>
    <lineage>
        <taxon>Bacteria</taxon>
        <taxon>Pseudomonadati</taxon>
        <taxon>Pseudomonadota</taxon>
        <taxon>Gammaproteobacteria</taxon>
        <taxon>Pseudomonadales</taxon>
        <taxon>Pseudomonadaceae</taxon>
        <taxon>Pseudomonas</taxon>
    </lineage>
</organism>
<dbReference type="Proteomes" id="UP000293369">
    <property type="component" value="Unassembled WGS sequence"/>
</dbReference>
<sequence length="73" mass="8184">MSSTVRRYGGCARDTFGYADVLESRSANLRTAATPIASRRSMAAPLISPEFHHDQTHPKSPRAAIYRGRWNQH</sequence>
<protein>
    <submittedName>
        <fullName evidence="2">Uncharacterized protein</fullName>
    </submittedName>
</protein>
<dbReference type="AlphaFoldDB" id="A0A4Q7D1T5"/>
<feature type="region of interest" description="Disordered" evidence="1">
    <location>
        <begin position="49"/>
        <end position="73"/>
    </location>
</feature>
<name>A0A4Q7D1T5_9PSED</name>
<evidence type="ECO:0000313" key="2">
    <source>
        <dbReference type="EMBL" id="RZI32775.1"/>
    </source>
</evidence>
<evidence type="ECO:0000313" key="3">
    <source>
        <dbReference type="Proteomes" id="UP000293369"/>
    </source>
</evidence>
<reference evidence="2 3" key="1">
    <citation type="submission" date="2019-02" db="EMBL/GenBank/DDBJ databases">
        <title>Pseudomonas spp from wheat grain.</title>
        <authorList>
            <person name="Cho G.-S."/>
            <person name="Franz C.M.A.P."/>
        </authorList>
    </citation>
    <scope>NUCLEOTIDE SEQUENCE [LARGE SCALE GENOMIC DNA]</scope>
    <source>
        <strain evidence="2 3">133NRW</strain>
    </source>
</reference>
<comment type="caution">
    <text evidence="2">The sequence shown here is derived from an EMBL/GenBank/DDBJ whole genome shotgun (WGS) entry which is preliminary data.</text>
</comment>
<proteinExistence type="predicted"/>
<dbReference type="EMBL" id="SGFE01000008">
    <property type="protein sequence ID" value="RZI32775.1"/>
    <property type="molecule type" value="Genomic_DNA"/>
</dbReference>
<evidence type="ECO:0000256" key="1">
    <source>
        <dbReference type="SAM" id="MobiDB-lite"/>
    </source>
</evidence>
<accession>A0A4Q7D1T5</accession>